<reference evidence="1 2" key="1">
    <citation type="submission" date="2017-02" db="EMBL/GenBank/DDBJ databases">
        <title>Complete genome sequences of Mycobacterium kansasii strains isolated from rhesus macaques.</title>
        <authorList>
            <person name="Panda A."/>
            <person name="Nagaraj S."/>
            <person name="Zhao X."/>
            <person name="Tettelin H."/>
            <person name="Detolla L.J."/>
        </authorList>
    </citation>
    <scope>NUCLEOTIDE SEQUENCE [LARGE SCALE GENOMIC DNA]</scope>
    <source>
        <strain evidence="1 2">11-3469</strain>
    </source>
</reference>
<organism evidence="1 2">
    <name type="scientific">Mycobacterium kansasii</name>
    <dbReference type="NCBI Taxonomy" id="1768"/>
    <lineage>
        <taxon>Bacteria</taxon>
        <taxon>Bacillati</taxon>
        <taxon>Actinomycetota</taxon>
        <taxon>Actinomycetes</taxon>
        <taxon>Mycobacteriales</taxon>
        <taxon>Mycobacteriaceae</taxon>
        <taxon>Mycobacterium</taxon>
    </lineage>
</organism>
<dbReference type="AlphaFoldDB" id="A0A1V3WWB5"/>
<protein>
    <submittedName>
        <fullName evidence="1">Uncharacterized protein</fullName>
    </submittedName>
</protein>
<sequence>MRALFRSISFIDTSKRFRPVIKVVGMVVDPATSKAALDSAVQRPAS</sequence>
<name>A0A1V3WWB5_MYCKA</name>
<accession>A0A1V3WWB5</accession>
<dbReference type="EMBL" id="MVBN01000006">
    <property type="protein sequence ID" value="OOK71215.1"/>
    <property type="molecule type" value="Genomic_DNA"/>
</dbReference>
<evidence type="ECO:0000313" key="2">
    <source>
        <dbReference type="Proteomes" id="UP000188532"/>
    </source>
</evidence>
<proteinExistence type="predicted"/>
<gene>
    <name evidence="1" type="ORF">BZL29_5521</name>
</gene>
<evidence type="ECO:0000313" key="1">
    <source>
        <dbReference type="EMBL" id="OOK71215.1"/>
    </source>
</evidence>
<comment type="caution">
    <text evidence="1">The sequence shown here is derived from an EMBL/GenBank/DDBJ whole genome shotgun (WGS) entry which is preliminary data.</text>
</comment>
<dbReference type="Proteomes" id="UP000188532">
    <property type="component" value="Unassembled WGS sequence"/>
</dbReference>